<dbReference type="FunFam" id="1.20.1070.10:FF:000033">
    <property type="entry name" value="Vomeronasal type-1 receptor"/>
    <property type="match status" value="1"/>
</dbReference>
<name>A0A8C4LZZ9_EQUAS</name>
<dbReference type="Gene3D" id="1.20.1070.10">
    <property type="entry name" value="Rhodopsin 7-helix transmembrane proteins"/>
    <property type="match status" value="1"/>
</dbReference>
<evidence type="ECO:0000256" key="11">
    <source>
        <dbReference type="ARBA" id="ARBA00023180"/>
    </source>
</evidence>
<dbReference type="GO" id="GO:0019236">
    <property type="term" value="P:response to pheromone"/>
    <property type="evidence" value="ECO:0007669"/>
    <property type="project" value="UniProtKB-KW"/>
</dbReference>
<evidence type="ECO:0000256" key="3">
    <source>
        <dbReference type="ARBA" id="ARBA00010663"/>
    </source>
</evidence>
<dbReference type="Ensembl" id="ENSEAST00005020768.2">
    <property type="protein sequence ID" value="ENSEASP00005019133.2"/>
    <property type="gene ID" value="ENSEASG00005013169.2"/>
</dbReference>
<keyword evidence="5 13" id="KW-0589">Pheromone response</keyword>
<comment type="function">
    <text evidence="1">Putative pheromone receptor.</text>
</comment>
<gene>
    <name evidence="15" type="primary">LOC106829724</name>
</gene>
<keyword evidence="9 13" id="KW-0472">Membrane</keyword>
<accession>A0A8C4LZZ9</accession>
<keyword evidence="16" id="KW-1185">Reference proteome</keyword>
<keyword evidence="8 13" id="KW-0297">G-protein coupled receptor</keyword>
<evidence type="ECO:0000256" key="4">
    <source>
        <dbReference type="ARBA" id="ARBA00022475"/>
    </source>
</evidence>
<dbReference type="Proteomes" id="UP000694387">
    <property type="component" value="Chromosome 8"/>
</dbReference>
<dbReference type="GO" id="GO:0016503">
    <property type="term" value="F:pheromone receptor activity"/>
    <property type="evidence" value="ECO:0007669"/>
    <property type="project" value="InterPro"/>
</dbReference>
<feature type="transmembrane region" description="Helical" evidence="13">
    <location>
        <begin position="232"/>
        <end position="252"/>
    </location>
</feature>
<dbReference type="PROSITE" id="PS50262">
    <property type="entry name" value="G_PROTEIN_RECEP_F1_2"/>
    <property type="match status" value="1"/>
</dbReference>
<feature type="transmembrane region" description="Helical" evidence="13">
    <location>
        <begin position="134"/>
        <end position="153"/>
    </location>
</feature>
<dbReference type="AlphaFoldDB" id="A0A8C4LZZ9"/>
<evidence type="ECO:0000256" key="10">
    <source>
        <dbReference type="ARBA" id="ARBA00023170"/>
    </source>
</evidence>
<dbReference type="PANTHER" id="PTHR24062">
    <property type="entry name" value="VOMERONASAL TYPE-1 RECEPTOR"/>
    <property type="match status" value="1"/>
</dbReference>
<comment type="similarity">
    <text evidence="3 13">Belongs to the G-protein coupled receptor 1 family.</text>
</comment>
<evidence type="ECO:0000256" key="2">
    <source>
        <dbReference type="ARBA" id="ARBA00004651"/>
    </source>
</evidence>
<evidence type="ECO:0000256" key="7">
    <source>
        <dbReference type="ARBA" id="ARBA00022989"/>
    </source>
</evidence>
<dbReference type="Pfam" id="PF03402">
    <property type="entry name" value="V1R"/>
    <property type="match status" value="1"/>
</dbReference>
<evidence type="ECO:0000313" key="16">
    <source>
        <dbReference type="Proteomes" id="UP000694387"/>
    </source>
</evidence>
<feature type="domain" description="G-protein coupled receptors family 1 profile" evidence="14">
    <location>
        <begin position="25"/>
        <end position="289"/>
    </location>
</feature>
<protein>
    <recommendedName>
        <fullName evidence="13">Vomeronasal type-1 receptor</fullName>
    </recommendedName>
</protein>
<evidence type="ECO:0000256" key="13">
    <source>
        <dbReference type="RuleBase" id="RU364061"/>
    </source>
</evidence>
<comment type="subcellular location">
    <subcellularLocation>
        <location evidence="2 13">Cell membrane</location>
        <topology evidence="2 13">Multi-pass membrane protein</topology>
    </subcellularLocation>
</comment>
<dbReference type="SUPFAM" id="SSF81321">
    <property type="entry name" value="Family A G protein-coupled receptor-like"/>
    <property type="match status" value="1"/>
</dbReference>
<feature type="transmembrane region" description="Helical" evidence="13">
    <location>
        <begin position="93"/>
        <end position="113"/>
    </location>
</feature>
<dbReference type="GeneTree" id="ENSGT01030000234553"/>
<keyword evidence="4 13" id="KW-1003">Cell membrane</keyword>
<keyword evidence="12 13" id="KW-0807">Transducer</keyword>
<keyword evidence="10 13" id="KW-0675">Receptor</keyword>
<evidence type="ECO:0000256" key="1">
    <source>
        <dbReference type="ARBA" id="ARBA00003878"/>
    </source>
</evidence>
<evidence type="ECO:0000256" key="12">
    <source>
        <dbReference type="ARBA" id="ARBA00023224"/>
    </source>
</evidence>
<dbReference type="InterPro" id="IPR017452">
    <property type="entry name" value="GPCR_Rhodpsn_7TM"/>
</dbReference>
<sequence length="303" mass="34906">CIRKYMKQSKIGMFFLSVTGPGIGGNFFLFVERVYKFVMGVEKKPIDLILIHLAFTNEMTLCAKGISDIISAFHFNNFLGSAGCKTVLYLGRVARGLSICTTCLLSVVQAITVSARTTSWRKLKPQTAWQVLPYLLLLWIFNFLISSNLLYYITTVNSTSKSEISPYVGYCYMLPSRQIVRWFFVTLMALRDIIFQSLMGWSSGYLAFHLYKHHKCVLYLQSSRFQKKSSPEIRATQSVLILMSCFLFFYWTDLIFSFYMGSFLISDYIIFNIEIFLASGYASFSPFVLITRNGHVANYWRTH</sequence>
<reference evidence="15" key="3">
    <citation type="submission" date="2025-09" db="UniProtKB">
        <authorList>
            <consortium name="Ensembl"/>
        </authorList>
    </citation>
    <scope>IDENTIFICATION</scope>
</reference>
<organism evidence="15 16">
    <name type="scientific">Equus asinus</name>
    <name type="common">Donkey</name>
    <name type="synonym">Equus africanus asinus</name>
    <dbReference type="NCBI Taxonomy" id="9793"/>
    <lineage>
        <taxon>Eukaryota</taxon>
        <taxon>Metazoa</taxon>
        <taxon>Chordata</taxon>
        <taxon>Craniata</taxon>
        <taxon>Vertebrata</taxon>
        <taxon>Euteleostomi</taxon>
        <taxon>Mammalia</taxon>
        <taxon>Eutheria</taxon>
        <taxon>Laurasiatheria</taxon>
        <taxon>Perissodactyla</taxon>
        <taxon>Equidae</taxon>
        <taxon>Equus</taxon>
    </lineage>
</organism>
<evidence type="ECO:0000256" key="8">
    <source>
        <dbReference type="ARBA" id="ARBA00023040"/>
    </source>
</evidence>
<dbReference type="GO" id="GO:0007606">
    <property type="term" value="P:sensory perception of chemical stimulus"/>
    <property type="evidence" value="ECO:0007669"/>
    <property type="project" value="UniProtKB-ARBA"/>
</dbReference>
<keyword evidence="7 13" id="KW-1133">Transmembrane helix</keyword>
<reference evidence="15 16" key="1">
    <citation type="journal article" date="2020" name="Nat. Commun.">
        <title>Donkey genomes provide new insights into domestication and selection for coat color.</title>
        <authorList>
            <person name="Wang"/>
            <person name="C."/>
            <person name="Li"/>
            <person name="H."/>
            <person name="Guo"/>
            <person name="Y."/>
            <person name="Huang"/>
            <person name="J."/>
            <person name="Sun"/>
            <person name="Y."/>
            <person name="Min"/>
            <person name="J."/>
            <person name="Wang"/>
            <person name="J."/>
            <person name="Fang"/>
            <person name="X."/>
            <person name="Zhao"/>
            <person name="Z."/>
            <person name="Wang"/>
            <person name="S."/>
            <person name="Zhang"/>
            <person name="Y."/>
            <person name="Liu"/>
            <person name="Q."/>
            <person name="Jiang"/>
            <person name="Q."/>
            <person name="Wang"/>
            <person name="X."/>
            <person name="Guo"/>
            <person name="Y."/>
            <person name="Yang"/>
            <person name="C."/>
            <person name="Wang"/>
            <person name="Y."/>
            <person name="Tian"/>
            <person name="F."/>
            <person name="Zhuang"/>
            <person name="G."/>
            <person name="Fan"/>
            <person name="Y."/>
            <person name="Gao"/>
            <person name="Q."/>
            <person name="Li"/>
            <person name="Y."/>
            <person name="Ju"/>
            <person name="Z."/>
            <person name="Li"/>
            <person name="J."/>
            <person name="Li"/>
            <person name="R."/>
            <person name="Hou"/>
            <person name="M."/>
            <person name="Yang"/>
            <person name="G."/>
            <person name="Liu"/>
            <person name="G."/>
            <person name="Liu"/>
            <person name="W."/>
            <person name="Guo"/>
            <person name="J."/>
            <person name="Pan"/>
            <person name="S."/>
            <person name="Fan"/>
            <person name="G."/>
            <person name="Zhang"/>
            <person name="W."/>
            <person name="Zhang"/>
            <person name="R."/>
            <person name="Yu"/>
            <person name="J."/>
            <person name="Zhang"/>
            <person name="X."/>
            <person name="Yin"/>
            <person name="Q."/>
            <person name="Ji"/>
            <person name="C."/>
            <person name="Jin"/>
            <person name="Y."/>
            <person name="Yue"/>
            <person name="G."/>
            <person name="Liu"/>
            <person name="M."/>
            <person name="Xu"/>
            <person name="J."/>
            <person name="Liu"/>
            <person name="S."/>
            <person name="Jordana"/>
            <person name="J."/>
            <person name="Noce"/>
            <person name="A."/>
            <person name="Amills"/>
            <person name="M."/>
            <person name="Wu"/>
            <person name="D.D."/>
            <person name="Li"/>
            <person name="S."/>
            <person name="Zhou"/>
            <person name="X. and Zhong"/>
            <person name="J."/>
        </authorList>
    </citation>
    <scope>NUCLEOTIDE SEQUENCE [LARGE SCALE GENOMIC DNA]</scope>
</reference>
<evidence type="ECO:0000256" key="5">
    <source>
        <dbReference type="ARBA" id="ARBA00022507"/>
    </source>
</evidence>
<keyword evidence="11" id="KW-0325">Glycoprotein</keyword>
<evidence type="ECO:0000313" key="15">
    <source>
        <dbReference type="Ensembl" id="ENSEASP00005019133.2"/>
    </source>
</evidence>
<evidence type="ECO:0000256" key="9">
    <source>
        <dbReference type="ARBA" id="ARBA00023136"/>
    </source>
</evidence>
<dbReference type="PRINTS" id="PR01534">
    <property type="entry name" value="VOMERONASL1R"/>
</dbReference>
<feature type="transmembrane region" description="Helical" evidence="13">
    <location>
        <begin position="258"/>
        <end position="282"/>
    </location>
</feature>
<proteinExistence type="inferred from homology"/>
<dbReference type="InterPro" id="IPR004072">
    <property type="entry name" value="Vmron_rcpt_1"/>
</dbReference>
<dbReference type="GO" id="GO:0005886">
    <property type="term" value="C:plasma membrane"/>
    <property type="evidence" value="ECO:0007669"/>
    <property type="project" value="UniProtKB-SubCell"/>
</dbReference>
<feature type="transmembrane region" description="Helical" evidence="13">
    <location>
        <begin position="12"/>
        <end position="31"/>
    </location>
</feature>
<keyword evidence="6 13" id="KW-0812">Transmembrane</keyword>
<reference evidence="15" key="2">
    <citation type="submission" date="2025-08" db="UniProtKB">
        <authorList>
            <consortium name="Ensembl"/>
        </authorList>
    </citation>
    <scope>IDENTIFICATION</scope>
</reference>
<evidence type="ECO:0000259" key="14">
    <source>
        <dbReference type="PROSITE" id="PS50262"/>
    </source>
</evidence>
<evidence type="ECO:0000256" key="6">
    <source>
        <dbReference type="ARBA" id="ARBA00022692"/>
    </source>
</evidence>